<protein>
    <submittedName>
        <fullName evidence="2">DNA polymerase I</fullName>
    </submittedName>
</protein>
<reference evidence="2" key="1">
    <citation type="submission" date="2020-10" db="EMBL/GenBank/DDBJ databases">
        <title>Complete genome sequence of Escherichia coli phage VEc25.</title>
        <authorList>
            <person name="Denisenko E."/>
            <person name="Kislichkina A."/>
            <person name="Verevkin V."/>
            <person name="Krasilnikova V."/>
            <person name="Volozhantsev N."/>
        </authorList>
    </citation>
    <scope>NUCLEOTIDE SEQUENCE [LARGE SCALE GENOMIC DNA]</scope>
</reference>
<dbReference type="Proteomes" id="UP000594814">
    <property type="component" value="Segment"/>
</dbReference>
<dbReference type="InterPro" id="IPR043502">
    <property type="entry name" value="DNA/RNA_pol_sf"/>
</dbReference>
<sequence>MLLYDSLPKSTHDFTGKKIDNVVKAGSSSGYDGHSLRAYAYFGEMMPDIEDTVESVNSIQEKYKAYRQDSKAPTFALTYQGTYITLMKNCGFPEQKARMVEERYHTLYKVSDDWVQAKLDQAAKDGYVTVAFGLRVRTPLLQQVIRGTSKTPYEAEAEGRTAGNALGQSWCLLNNRAGSEFMRKVRNSKHRLDIRPSTHIHDAQYFLIRDDMDVVIYTNTHLVKAVQWQDHPDIAHPDVHLGGELSLFYPTWANEIEIPNYATPEQVHEAIQKAFK</sequence>
<dbReference type="InterPro" id="IPR001098">
    <property type="entry name" value="DNA-dir_DNA_pol_A_palm_dom"/>
</dbReference>
<dbReference type="SUPFAM" id="SSF56672">
    <property type="entry name" value="DNA/RNA polymerases"/>
    <property type="match status" value="1"/>
</dbReference>
<proteinExistence type="predicted"/>
<name>A0A7T1JPQ0_9CAUD</name>
<feature type="domain" description="DNA-directed DNA polymerase family A palm" evidence="1">
    <location>
        <begin position="60"/>
        <end position="169"/>
    </location>
</feature>
<evidence type="ECO:0000259" key="1">
    <source>
        <dbReference type="Pfam" id="PF00476"/>
    </source>
</evidence>
<gene>
    <name evidence="2" type="ORF">vec25_42</name>
</gene>
<organism evidence="2">
    <name type="scientific">Escherichia phage VEc25</name>
    <dbReference type="NCBI Taxonomy" id="2794959"/>
    <lineage>
        <taxon>Viruses</taxon>
        <taxon>Duplodnaviria</taxon>
        <taxon>Heunggongvirae</taxon>
        <taxon>Uroviricota</taxon>
        <taxon>Caudoviricetes</taxon>
        <taxon>Schitoviridae</taxon>
        <taxon>Enquatrovirinae</taxon>
        <taxon>Enquatrovirus</taxon>
        <taxon>Enquatrovirus N4</taxon>
    </lineage>
</organism>
<dbReference type="Gene3D" id="1.10.150.20">
    <property type="entry name" value="5' to 3' exonuclease, C-terminal subdomain"/>
    <property type="match status" value="1"/>
</dbReference>
<evidence type="ECO:0000313" key="2">
    <source>
        <dbReference type="EMBL" id="QPN96308.1"/>
    </source>
</evidence>
<dbReference type="Pfam" id="PF00476">
    <property type="entry name" value="DNA_pol_A"/>
    <property type="match status" value="1"/>
</dbReference>
<dbReference type="EMBL" id="MW175414">
    <property type="protein sequence ID" value="QPN96308.1"/>
    <property type="molecule type" value="Genomic_DNA"/>
</dbReference>
<accession>A0A7T1JPQ0</accession>